<comment type="caution">
    <text evidence="2">The sequence shown here is derived from an EMBL/GenBank/DDBJ whole genome shotgun (WGS) entry which is preliminary data.</text>
</comment>
<reference evidence="2" key="1">
    <citation type="journal article" date="2022" name="Plant J.">
        <title>Strategies of tolerance reflected in two North American maple genomes.</title>
        <authorList>
            <person name="McEvoy S.L."/>
            <person name="Sezen U.U."/>
            <person name="Trouern-Trend A."/>
            <person name="McMahon S.M."/>
            <person name="Schaberg P.G."/>
            <person name="Yang J."/>
            <person name="Wegrzyn J.L."/>
            <person name="Swenson N.G."/>
        </authorList>
    </citation>
    <scope>NUCLEOTIDE SEQUENCE</scope>
    <source>
        <strain evidence="2">91603</strain>
    </source>
</reference>
<evidence type="ECO:0000313" key="3">
    <source>
        <dbReference type="Proteomes" id="UP001064489"/>
    </source>
</evidence>
<reference evidence="2" key="2">
    <citation type="submission" date="2023-02" db="EMBL/GenBank/DDBJ databases">
        <authorList>
            <person name="Swenson N.G."/>
            <person name="Wegrzyn J.L."/>
            <person name="Mcevoy S.L."/>
        </authorList>
    </citation>
    <scope>NUCLEOTIDE SEQUENCE</scope>
    <source>
        <strain evidence="2">91603</strain>
        <tissue evidence="2">Leaf</tissue>
    </source>
</reference>
<organism evidence="2 3">
    <name type="scientific">Acer negundo</name>
    <name type="common">Box elder</name>
    <dbReference type="NCBI Taxonomy" id="4023"/>
    <lineage>
        <taxon>Eukaryota</taxon>
        <taxon>Viridiplantae</taxon>
        <taxon>Streptophyta</taxon>
        <taxon>Embryophyta</taxon>
        <taxon>Tracheophyta</taxon>
        <taxon>Spermatophyta</taxon>
        <taxon>Magnoliopsida</taxon>
        <taxon>eudicotyledons</taxon>
        <taxon>Gunneridae</taxon>
        <taxon>Pentapetalae</taxon>
        <taxon>rosids</taxon>
        <taxon>malvids</taxon>
        <taxon>Sapindales</taxon>
        <taxon>Sapindaceae</taxon>
        <taxon>Hippocastanoideae</taxon>
        <taxon>Acereae</taxon>
        <taxon>Acer</taxon>
    </lineage>
</organism>
<accession>A0AAD5IET6</accession>
<protein>
    <submittedName>
        <fullName evidence="2">Uncharacterized protein</fullName>
    </submittedName>
</protein>
<sequence>MIKMGDISPLTGSSGEIRKNCSGLWDHEDDDQINKDERGDDLPQTVIISKRRMDNSGTIRNFDDHGHKRRRN</sequence>
<gene>
    <name evidence="2" type="ORF">LWI28_013377</name>
</gene>
<dbReference type="AlphaFoldDB" id="A0AAD5IET6"/>
<evidence type="ECO:0000313" key="2">
    <source>
        <dbReference type="EMBL" id="KAI9160982.1"/>
    </source>
</evidence>
<proteinExistence type="predicted"/>
<keyword evidence="3" id="KW-1185">Reference proteome</keyword>
<feature type="compositionally biased region" description="Basic and acidic residues" evidence="1">
    <location>
        <begin position="32"/>
        <end position="41"/>
    </location>
</feature>
<dbReference type="EMBL" id="JAJSOW010000106">
    <property type="protein sequence ID" value="KAI9160982.1"/>
    <property type="molecule type" value="Genomic_DNA"/>
</dbReference>
<evidence type="ECO:0000256" key="1">
    <source>
        <dbReference type="SAM" id="MobiDB-lite"/>
    </source>
</evidence>
<name>A0AAD5IET6_ACENE</name>
<feature type="region of interest" description="Disordered" evidence="1">
    <location>
        <begin position="1"/>
        <end position="72"/>
    </location>
</feature>
<dbReference type="Proteomes" id="UP001064489">
    <property type="component" value="Chromosome 2"/>
</dbReference>